<comment type="subcellular location">
    <subcellularLocation>
        <location evidence="1">Cell membrane</location>
        <topology evidence="1">Multi-pass membrane protein</topology>
    </subcellularLocation>
</comment>
<proteinExistence type="predicted"/>
<organism evidence="11 12">
    <name type="scientific">Actinomadura chibensis</name>
    <dbReference type="NCBI Taxonomy" id="392828"/>
    <lineage>
        <taxon>Bacteria</taxon>
        <taxon>Bacillati</taxon>
        <taxon>Actinomycetota</taxon>
        <taxon>Actinomycetes</taxon>
        <taxon>Streptosporangiales</taxon>
        <taxon>Thermomonosporaceae</taxon>
        <taxon>Actinomadura</taxon>
    </lineage>
</organism>
<dbReference type="STRING" id="1220554.GCA_001552135_04260"/>
<feature type="transmembrane region" description="Helical" evidence="9">
    <location>
        <begin position="343"/>
        <end position="362"/>
    </location>
</feature>
<keyword evidence="5 9" id="KW-0812">Transmembrane</keyword>
<keyword evidence="7 9" id="KW-0472">Membrane</keyword>
<feature type="domain" description="Glycosyltransferase RgtA/B/C/D-like" evidence="10">
    <location>
        <begin position="110"/>
        <end position="243"/>
    </location>
</feature>
<accession>A0A5D0NVC0</accession>
<dbReference type="GO" id="GO:0010041">
    <property type="term" value="P:response to iron(III) ion"/>
    <property type="evidence" value="ECO:0007669"/>
    <property type="project" value="TreeGrafter"/>
</dbReference>
<feature type="transmembrane region" description="Helical" evidence="9">
    <location>
        <begin position="177"/>
        <end position="196"/>
    </location>
</feature>
<evidence type="ECO:0000256" key="8">
    <source>
        <dbReference type="SAM" id="MobiDB-lite"/>
    </source>
</evidence>
<name>A0A5D0NVC0_9ACTN</name>
<evidence type="ECO:0000313" key="12">
    <source>
        <dbReference type="Proteomes" id="UP000323380"/>
    </source>
</evidence>
<dbReference type="InterPro" id="IPR038731">
    <property type="entry name" value="RgtA/B/C-like"/>
</dbReference>
<dbReference type="Proteomes" id="UP000323380">
    <property type="component" value="Unassembled WGS sequence"/>
</dbReference>
<dbReference type="Pfam" id="PF13231">
    <property type="entry name" value="PMT_2"/>
    <property type="match status" value="1"/>
</dbReference>
<keyword evidence="6 9" id="KW-1133">Transmembrane helix</keyword>
<keyword evidence="3" id="KW-0328">Glycosyltransferase</keyword>
<dbReference type="AlphaFoldDB" id="A0A5D0NVC0"/>
<keyword evidence="12" id="KW-1185">Reference proteome</keyword>
<reference evidence="11 12" key="1">
    <citation type="submission" date="2019-08" db="EMBL/GenBank/DDBJ databases">
        <title>Actinomadura sp. nov. CYP1-5 isolated from mountain soil.</title>
        <authorList>
            <person name="Songsumanus A."/>
            <person name="Kuncharoen N."/>
            <person name="Kudo T."/>
            <person name="Yuki M."/>
            <person name="Igarashi Y."/>
            <person name="Tanasupawat S."/>
        </authorList>
    </citation>
    <scope>NUCLEOTIDE SEQUENCE [LARGE SCALE GENOMIC DNA]</scope>
    <source>
        <strain evidence="11 12">JCM 14158</strain>
    </source>
</reference>
<keyword evidence="4" id="KW-0808">Transferase</keyword>
<feature type="transmembrane region" description="Helical" evidence="9">
    <location>
        <begin position="203"/>
        <end position="224"/>
    </location>
</feature>
<evidence type="ECO:0000259" key="10">
    <source>
        <dbReference type="Pfam" id="PF13231"/>
    </source>
</evidence>
<dbReference type="PANTHER" id="PTHR33908">
    <property type="entry name" value="MANNOSYLTRANSFERASE YKCB-RELATED"/>
    <property type="match status" value="1"/>
</dbReference>
<feature type="compositionally biased region" description="Basic and acidic residues" evidence="8">
    <location>
        <begin position="27"/>
        <end position="45"/>
    </location>
</feature>
<evidence type="ECO:0000256" key="6">
    <source>
        <dbReference type="ARBA" id="ARBA00022989"/>
    </source>
</evidence>
<dbReference type="InterPro" id="IPR050297">
    <property type="entry name" value="LipidA_mod_glycosyltrf_83"/>
</dbReference>
<evidence type="ECO:0000256" key="7">
    <source>
        <dbReference type="ARBA" id="ARBA00023136"/>
    </source>
</evidence>
<evidence type="ECO:0000256" key="4">
    <source>
        <dbReference type="ARBA" id="ARBA00022679"/>
    </source>
</evidence>
<dbReference type="GO" id="GO:0016763">
    <property type="term" value="F:pentosyltransferase activity"/>
    <property type="evidence" value="ECO:0007669"/>
    <property type="project" value="TreeGrafter"/>
</dbReference>
<evidence type="ECO:0000256" key="5">
    <source>
        <dbReference type="ARBA" id="ARBA00022692"/>
    </source>
</evidence>
<evidence type="ECO:0000256" key="3">
    <source>
        <dbReference type="ARBA" id="ARBA00022676"/>
    </source>
</evidence>
<evidence type="ECO:0000313" key="11">
    <source>
        <dbReference type="EMBL" id="TYB48154.1"/>
    </source>
</evidence>
<keyword evidence="2" id="KW-1003">Cell membrane</keyword>
<feature type="transmembrane region" description="Helical" evidence="9">
    <location>
        <begin position="244"/>
        <end position="264"/>
    </location>
</feature>
<feature type="region of interest" description="Disordered" evidence="8">
    <location>
        <begin position="23"/>
        <end position="45"/>
    </location>
</feature>
<sequence length="517" mass="56208">MMQQGGGLVASLSVNPRVDLLPGERPVTAERPRPPAEDAGRQGEAGRERRRAWLLPAVPALLALAMGLWGAGRLPLWRDEAITSEIARRSVPDILWCAWHIDAVHAAYYLFMHGVVQVFGAGEFALRLPSIAAFAATAAGATVLGRRIMSGSAGLIAGLLCAAAPFASHYAHEARSYSIVAALTVWLTVLFVDLAERGSPRRYAAYGAGIALLGLVHLFALLILPAHLATLLLARRTRTMLRPWSAAAGGAVVAVSPLIALAVTQRNALDWLTRPGWLDVKYLVETFTGPRSVAYLLGAAMAVGLATGRRRGPIGVRALAVPWLLLPATVLLLVSQFHPFYTYRYVIGSLPAMALLAAAGLVRLPYRTWVVPLVATAVLLAPLHVEQRRPENWWDDLRGAAKIVEREARPGDAIVFLTKDRRSIAEAYPDEFRGLRDVALSRTPAEAGNFGGAEFAPAEIGRRLTGGATARVWLLEGPWRMPSLVPQDRAKVDALQRHFRQARVWRVRGITLTLFER</sequence>
<evidence type="ECO:0000256" key="2">
    <source>
        <dbReference type="ARBA" id="ARBA00022475"/>
    </source>
</evidence>
<dbReference type="PANTHER" id="PTHR33908:SF3">
    <property type="entry name" value="UNDECAPRENYL PHOSPHATE-ALPHA-4-AMINO-4-DEOXY-L-ARABINOSE ARABINOSYL TRANSFERASE"/>
    <property type="match status" value="1"/>
</dbReference>
<gene>
    <name evidence="11" type="ORF">FXF69_02730</name>
</gene>
<dbReference type="GO" id="GO:0009103">
    <property type="term" value="P:lipopolysaccharide biosynthetic process"/>
    <property type="evidence" value="ECO:0007669"/>
    <property type="project" value="UniProtKB-ARBA"/>
</dbReference>
<feature type="transmembrane region" description="Helical" evidence="9">
    <location>
        <begin position="318"/>
        <end position="337"/>
    </location>
</feature>
<dbReference type="GO" id="GO:0005886">
    <property type="term" value="C:plasma membrane"/>
    <property type="evidence" value="ECO:0007669"/>
    <property type="project" value="UniProtKB-SubCell"/>
</dbReference>
<evidence type="ECO:0000256" key="9">
    <source>
        <dbReference type="SAM" id="Phobius"/>
    </source>
</evidence>
<evidence type="ECO:0000256" key="1">
    <source>
        <dbReference type="ARBA" id="ARBA00004651"/>
    </source>
</evidence>
<protein>
    <recommendedName>
        <fullName evidence="10">Glycosyltransferase RgtA/B/C/D-like domain-containing protein</fullName>
    </recommendedName>
</protein>
<feature type="transmembrane region" description="Helical" evidence="9">
    <location>
        <begin position="53"/>
        <end position="72"/>
    </location>
</feature>
<feature type="transmembrane region" description="Helical" evidence="9">
    <location>
        <begin position="152"/>
        <end position="171"/>
    </location>
</feature>
<comment type="caution">
    <text evidence="11">The sequence shown here is derived from an EMBL/GenBank/DDBJ whole genome shotgun (WGS) entry which is preliminary data.</text>
</comment>
<dbReference type="EMBL" id="VSFG01000001">
    <property type="protein sequence ID" value="TYB48154.1"/>
    <property type="molecule type" value="Genomic_DNA"/>
</dbReference>